<feature type="chain" id="PRO_5043443016" evidence="1">
    <location>
        <begin position="19"/>
        <end position="459"/>
    </location>
</feature>
<dbReference type="InterPro" id="IPR036514">
    <property type="entry name" value="SGNH_hydro_sf"/>
</dbReference>
<evidence type="ECO:0000256" key="1">
    <source>
        <dbReference type="SAM" id="SignalP"/>
    </source>
</evidence>
<keyword evidence="1" id="KW-0732">Signal</keyword>
<sequence>MRKPLLLLFLLLPLCASAQKVAPFKGGDRVAFVGNSITDGGHYHSYIWLYYMTRFPEARMQMFNCGIGGDTSLEILRRIDHDVFAKRPTVLTLTFGMNDSGYFEYNGDNPGAFADSKVAESRRNFLEIEKKLKEHTSVRKVMIGTSPYDQTSRFNDNIFKGKNDAMRRIIAFQDSAARANGWEFVDFNAPMCAINSRFQAADSTFTLCGSDRVHPDNDGHMVMAWLFLKAQGMAGKKVAEVAVDASRSKVMTASGCKVTRLKTEDGRLSFDYLARALPYPLDTIAHGWGCTRPQSRITQIVPEFMDEMNSELLTVSGLSGKHLLTIDGEPIDTLTAGELASGVNLAAYRHTPQYRQAMAVMALNEERWEIERRFRDYAWLQYNFFMKRGMLEANDEKAARAFREGQKSDGWVAAKRDLYGRMIHKDVRDMYTRQMDMIVDRIYEINRPQKRRIELVAVE</sequence>
<evidence type="ECO:0000313" key="6">
    <source>
        <dbReference type="Proteomes" id="UP001168478"/>
    </source>
</evidence>
<dbReference type="GO" id="GO:0004622">
    <property type="term" value="F:phosphatidylcholine lysophospholipase activity"/>
    <property type="evidence" value="ECO:0007669"/>
    <property type="project" value="TreeGrafter"/>
</dbReference>
<proteinExistence type="predicted"/>
<dbReference type="Proteomes" id="UP001168478">
    <property type="component" value="Unassembled WGS sequence"/>
</dbReference>
<accession>A0AAW7JJX2</accession>
<dbReference type="Proteomes" id="UP001167831">
    <property type="component" value="Unassembled WGS sequence"/>
</dbReference>
<evidence type="ECO:0000313" key="4">
    <source>
        <dbReference type="EMBL" id="MDN0026149.1"/>
    </source>
</evidence>
<dbReference type="InterPro" id="IPR051532">
    <property type="entry name" value="Ester_Hydrolysis_Enzymes"/>
</dbReference>
<dbReference type="SUPFAM" id="SSF52266">
    <property type="entry name" value="SGNH hydrolase"/>
    <property type="match status" value="1"/>
</dbReference>
<keyword evidence="5" id="KW-1185">Reference proteome</keyword>
<dbReference type="EMBL" id="JAUEIE010000014">
    <property type="protein sequence ID" value="MDN0023566.1"/>
    <property type="molecule type" value="Genomic_DNA"/>
</dbReference>
<protein>
    <submittedName>
        <fullName evidence="4">SGNH/GDSL hydrolase family protein</fullName>
        <ecNumber evidence="4">3.1.-.-</ecNumber>
    </submittedName>
</protein>
<dbReference type="AlphaFoldDB" id="A0AAW7JJX2"/>
<gene>
    <name evidence="3" type="ORF">QVN81_11140</name>
    <name evidence="4" type="ORF">QVN84_11570</name>
</gene>
<dbReference type="CDD" id="cd01834">
    <property type="entry name" value="SGNH_hydrolase_like_2"/>
    <property type="match status" value="1"/>
</dbReference>
<feature type="signal peptide" evidence="1">
    <location>
        <begin position="1"/>
        <end position="18"/>
    </location>
</feature>
<dbReference type="RefSeq" id="WP_289826054.1">
    <property type="nucleotide sequence ID" value="NZ_JAUEIE010000014.1"/>
</dbReference>
<name>A0AAW7JJX2_9BACT</name>
<organism evidence="4 6">
    <name type="scientific">Leyella lascolaii</name>
    <dbReference type="NCBI Taxonomy" id="1776379"/>
    <lineage>
        <taxon>Bacteria</taxon>
        <taxon>Pseudomonadati</taxon>
        <taxon>Bacteroidota</taxon>
        <taxon>Bacteroidia</taxon>
        <taxon>Bacteroidales</taxon>
        <taxon>Prevotellaceae</taxon>
        <taxon>Leyella</taxon>
    </lineage>
</organism>
<comment type="caution">
    <text evidence="4">The sequence shown here is derived from an EMBL/GenBank/DDBJ whole genome shotgun (WGS) entry which is preliminary data.</text>
</comment>
<evidence type="ECO:0000313" key="3">
    <source>
        <dbReference type="EMBL" id="MDN0023566.1"/>
    </source>
</evidence>
<dbReference type="PANTHER" id="PTHR30383">
    <property type="entry name" value="THIOESTERASE 1/PROTEASE 1/LYSOPHOSPHOLIPASE L1"/>
    <property type="match status" value="1"/>
</dbReference>
<reference evidence="4" key="2">
    <citation type="submission" date="2023-08" db="EMBL/GenBank/DDBJ databases">
        <title>Identification and characterization of horizontal gene transfer across gut microbiota members of farm animals based on homology search.</title>
        <authorList>
            <person name="Schwarzerova J."/>
            <person name="Nykrynova M."/>
            <person name="Jureckova K."/>
            <person name="Cejkova D."/>
            <person name="Rychlik I."/>
        </authorList>
    </citation>
    <scope>NUCLEOTIDE SEQUENCE</scope>
    <source>
        <strain evidence="4">ET15</strain>
        <strain evidence="3">ET37</strain>
    </source>
</reference>
<dbReference type="EMBL" id="JAUEIF010000012">
    <property type="protein sequence ID" value="MDN0026149.1"/>
    <property type="molecule type" value="Genomic_DNA"/>
</dbReference>
<dbReference type="EC" id="3.1.-.-" evidence="4"/>
<dbReference type="Gene3D" id="3.40.50.1110">
    <property type="entry name" value="SGNH hydrolase"/>
    <property type="match status" value="1"/>
</dbReference>
<dbReference type="PANTHER" id="PTHR30383:SF5">
    <property type="entry name" value="SGNH HYDROLASE-TYPE ESTERASE DOMAIN-CONTAINING PROTEIN"/>
    <property type="match status" value="1"/>
</dbReference>
<evidence type="ECO:0000313" key="5">
    <source>
        <dbReference type="Proteomes" id="UP001167831"/>
    </source>
</evidence>
<keyword evidence="4" id="KW-0378">Hydrolase</keyword>
<reference evidence="4" key="1">
    <citation type="submission" date="2023-06" db="EMBL/GenBank/DDBJ databases">
        <authorList>
            <person name="Zeman M."/>
            <person name="Kubasova T."/>
            <person name="Jahodarova E."/>
            <person name="Nykrynova M."/>
            <person name="Rychlik I."/>
        </authorList>
    </citation>
    <scope>NUCLEOTIDE SEQUENCE</scope>
    <source>
        <strain evidence="4">ET15</strain>
        <strain evidence="3">ET37</strain>
    </source>
</reference>
<feature type="domain" description="SGNH hydrolase-type esterase" evidence="2">
    <location>
        <begin position="32"/>
        <end position="220"/>
    </location>
</feature>
<dbReference type="InterPro" id="IPR013830">
    <property type="entry name" value="SGNH_hydro"/>
</dbReference>
<evidence type="ECO:0000259" key="2">
    <source>
        <dbReference type="Pfam" id="PF13472"/>
    </source>
</evidence>
<dbReference type="Pfam" id="PF13472">
    <property type="entry name" value="Lipase_GDSL_2"/>
    <property type="match status" value="1"/>
</dbReference>